<proteinExistence type="predicted"/>
<feature type="transmembrane region" description="Helical" evidence="1">
    <location>
        <begin position="43"/>
        <end position="65"/>
    </location>
</feature>
<reference evidence="2 3" key="1">
    <citation type="journal article" date="2016" name="Nat. Commun.">
        <title>Thousands of microbial genomes shed light on interconnected biogeochemical processes in an aquifer system.</title>
        <authorList>
            <person name="Anantharaman K."/>
            <person name="Brown C.T."/>
            <person name="Hug L.A."/>
            <person name="Sharon I."/>
            <person name="Castelle C.J."/>
            <person name="Probst A.J."/>
            <person name="Thomas B.C."/>
            <person name="Singh A."/>
            <person name="Wilkins M.J."/>
            <person name="Karaoz U."/>
            <person name="Brodie E.L."/>
            <person name="Williams K.H."/>
            <person name="Hubbard S.S."/>
            <person name="Banfield J.F."/>
        </authorList>
    </citation>
    <scope>NUCLEOTIDE SEQUENCE [LARGE SCALE GENOMIC DNA]</scope>
</reference>
<dbReference type="STRING" id="1802229.A2401_01435"/>
<keyword evidence="1" id="KW-1133">Transmembrane helix</keyword>
<accession>A0A1G2JCB2</accession>
<sequence length="180" mass="20707">MNFKNKEKISKIIDLGIKFLFLPCVISLFSVWLLIYLSINLPLWFNFGLGLSIIIVSSLLINPLIQVLYKINGLKEFMYPSLIQIVADFLEVLFFAFLFIFKQHLLITGYLVIKTLRKLSFNPEEHQSGPIAWEGKSIAIYSIYIILILSTALIGSLFIFNSELSRGFIYNVILKFFVPT</sequence>
<evidence type="ECO:0000313" key="3">
    <source>
        <dbReference type="Proteomes" id="UP000177751"/>
    </source>
</evidence>
<evidence type="ECO:0000256" key="1">
    <source>
        <dbReference type="SAM" id="Phobius"/>
    </source>
</evidence>
<protein>
    <submittedName>
        <fullName evidence="2">Uncharacterized protein</fullName>
    </submittedName>
</protein>
<keyword evidence="1" id="KW-0472">Membrane</keyword>
<evidence type="ECO:0000313" key="2">
    <source>
        <dbReference type="EMBL" id="OGZ84692.1"/>
    </source>
</evidence>
<keyword evidence="1" id="KW-0812">Transmembrane</keyword>
<feature type="transmembrane region" description="Helical" evidence="1">
    <location>
        <begin position="12"/>
        <end position="37"/>
    </location>
</feature>
<dbReference type="Proteomes" id="UP000177751">
    <property type="component" value="Unassembled WGS sequence"/>
</dbReference>
<gene>
    <name evidence="2" type="ORF">A2401_01435</name>
</gene>
<name>A0A1G2JCB2_9BACT</name>
<dbReference type="EMBL" id="MHPP01000014">
    <property type="protein sequence ID" value="OGZ84692.1"/>
    <property type="molecule type" value="Genomic_DNA"/>
</dbReference>
<organism evidence="2 3">
    <name type="scientific">Candidatus Staskawiczbacteria bacterium RIFOXYC1_FULL_38_18</name>
    <dbReference type="NCBI Taxonomy" id="1802229"/>
    <lineage>
        <taxon>Bacteria</taxon>
        <taxon>Candidatus Staskawicziibacteriota</taxon>
    </lineage>
</organism>
<feature type="transmembrane region" description="Helical" evidence="1">
    <location>
        <begin position="77"/>
        <end position="101"/>
    </location>
</feature>
<feature type="transmembrane region" description="Helical" evidence="1">
    <location>
        <begin position="138"/>
        <end position="160"/>
    </location>
</feature>
<comment type="caution">
    <text evidence="2">The sequence shown here is derived from an EMBL/GenBank/DDBJ whole genome shotgun (WGS) entry which is preliminary data.</text>
</comment>
<dbReference type="AlphaFoldDB" id="A0A1G2JCB2"/>